<name>A0ABD3H6L7_9MARC</name>
<dbReference type="Proteomes" id="UP001633002">
    <property type="component" value="Unassembled WGS sequence"/>
</dbReference>
<feature type="region of interest" description="Disordered" evidence="1">
    <location>
        <begin position="1"/>
        <end position="47"/>
    </location>
</feature>
<sequence length="171" mass="19332">MDRGDESPTAARSEPEELQGLDMEQDADPNDNPGHEDEADSGDEDGIEPIDMQHMVIHDHRTEHSGALHMYNTGRLASQIVKMAFVVPRPRRIDAEDVFESLTKFEEERKSGKRKTTTPRSGNNKKKPRPVEAQFKSIVSQTMGRKSYKEVIPLVCCSDETYAAFEQFVKP</sequence>
<feature type="compositionally biased region" description="Acidic residues" evidence="1">
    <location>
        <begin position="16"/>
        <end position="29"/>
    </location>
</feature>
<proteinExistence type="predicted"/>
<dbReference type="EMBL" id="JBJQOH010000006">
    <property type="protein sequence ID" value="KAL3686172.1"/>
    <property type="molecule type" value="Genomic_DNA"/>
</dbReference>
<protein>
    <submittedName>
        <fullName evidence="2">Uncharacterized protein</fullName>
    </submittedName>
</protein>
<reference evidence="2 3" key="1">
    <citation type="submission" date="2024-09" db="EMBL/GenBank/DDBJ databases">
        <title>Chromosome-scale assembly of Riccia sorocarpa.</title>
        <authorList>
            <person name="Paukszto L."/>
        </authorList>
    </citation>
    <scope>NUCLEOTIDE SEQUENCE [LARGE SCALE GENOMIC DNA]</scope>
    <source>
        <strain evidence="2">LP-2024</strain>
        <tissue evidence="2">Aerial parts of the thallus</tissue>
    </source>
</reference>
<organism evidence="2 3">
    <name type="scientific">Riccia sorocarpa</name>
    <dbReference type="NCBI Taxonomy" id="122646"/>
    <lineage>
        <taxon>Eukaryota</taxon>
        <taxon>Viridiplantae</taxon>
        <taxon>Streptophyta</taxon>
        <taxon>Embryophyta</taxon>
        <taxon>Marchantiophyta</taxon>
        <taxon>Marchantiopsida</taxon>
        <taxon>Marchantiidae</taxon>
        <taxon>Marchantiales</taxon>
        <taxon>Ricciaceae</taxon>
        <taxon>Riccia</taxon>
    </lineage>
</organism>
<comment type="caution">
    <text evidence="2">The sequence shown here is derived from an EMBL/GenBank/DDBJ whole genome shotgun (WGS) entry which is preliminary data.</text>
</comment>
<accession>A0ABD3H6L7</accession>
<feature type="region of interest" description="Disordered" evidence="1">
    <location>
        <begin position="101"/>
        <end position="135"/>
    </location>
</feature>
<dbReference type="AlphaFoldDB" id="A0ABD3H6L7"/>
<evidence type="ECO:0000256" key="1">
    <source>
        <dbReference type="SAM" id="MobiDB-lite"/>
    </source>
</evidence>
<feature type="compositionally biased region" description="Basic residues" evidence="1">
    <location>
        <begin position="111"/>
        <end position="128"/>
    </location>
</feature>
<gene>
    <name evidence="2" type="ORF">R1sor_004194</name>
</gene>
<evidence type="ECO:0000313" key="3">
    <source>
        <dbReference type="Proteomes" id="UP001633002"/>
    </source>
</evidence>
<feature type="compositionally biased region" description="Acidic residues" evidence="1">
    <location>
        <begin position="37"/>
        <end position="47"/>
    </location>
</feature>
<evidence type="ECO:0000313" key="2">
    <source>
        <dbReference type="EMBL" id="KAL3686172.1"/>
    </source>
</evidence>
<keyword evidence="3" id="KW-1185">Reference proteome</keyword>